<evidence type="ECO:0000313" key="1">
    <source>
        <dbReference type="EMBL" id="SVD65792.1"/>
    </source>
</evidence>
<feature type="non-terminal residue" evidence="1">
    <location>
        <position position="28"/>
    </location>
</feature>
<organism evidence="1">
    <name type="scientific">marine metagenome</name>
    <dbReference type="NCBI Taxonomy" id="408172"/>
    <lineage>
        <taxon>unclassified sequences</taxon>
        <taxon>metagenomes</taxon>
        <taxon>ecological metagenomes</taxon>
    </lineage>
</organism>
<proteinExistence type="predicted"/>
<name>A0A382X3V8_9ZZZZ</name>
<reference evidence="1" key="1">
    <citation type="submission" date="2018-05" db="EMBL/GenBank/DDBJ databases">
        <authorList>
            <person name="Lanie J.A."/>
            <person name="Ng W.-L."/>
            <person name="Kazmierczak K.M."/>
            <person name="Andrzejewski T.M."/>
            <person name="Davidsen T.M."/>
            <person name="Wayne K.J."/>
            <person name="Tettelin H."/>
            <person name="Glass J.I."/>
            <person name="Rusch D."/>
            <person name="Podicherti R."/>
            <person name="Tsui H.-C.T."/>
            <person name="Winkler M.E."/>
        </authorList>
    </citation>
    <scope>NUCLEOTIDE SEQUENCE</scope>
</reference>
<gene>
    <name evidence="1" type="ORF">METZ01_LOCUS418646</name>
</gene>
<protein>
    <submittedName>
        <fullName evidence="1">Uncharacterized protein</fullName>
    </submittedName>
</protein>
<dbReference type="AlphaFoldDB" id="A0A382X3V8"/>
<dbReference type="EMBL" id="UINC01164771">
    <property type="protein sequence ID" value="SVD65792.1"/>
    <property type="molecule type" value="Genomic_DNA"/>
</dbReference>
<sequence>MIDNDKFEEYLLIYGSFSTHSRSISKHN</sequence>
<accession>A0A382X3V8</accession>